<proteinExistence type="predicted"/>
<accession>S8ASC8</accession>
<dbReference type="STRING" id="1284197.S8ASC8"/>
<feature type="domain" description="BTB" evidence="1">
    <location>
        <begin position="58"/>
        <end position="127"/>
    </location>
</feature>
<protein>
    <recommendedName>
        <fullName evidence="1">BTB domain-containing protein</fullName>
    </recommendedName>
</protein>
<dbReference type="PROSITE" id="PS50097">
    <property type="entry name" value="BTB"/>
    <property type="match status" value="2"/>
</dbReference>
<dbReference type="EMBL" id="AQGS01000003">
    <property type="protein sequence ID" value="EPS45875.1"/>
    <property type="molecule type" value="Genomic_DNA"/>
</dbReference>
<feature type="domain" description="BTB" evidence="1">
    <location>
        <begin position="151"/>
        <end position="218"/>
    </location>
</feature>
<name>S8ASC8_DACHA</name>
<organism evidence="2 3">
    <name type="scientific">Dactylellina haptotyla (strain CBS 200.50)</name>
    <name type="common">Nematode-trapping fungus</name>
    <name type="synonym">Monacrosporium haptotylum</name>
    <dbReference type="NCBI Taxonomy" id="1284197"/>
    <lineage>
        <taxon>Eukaryota</taxon>
        <taxon>Fungi</taxon>
        <taxon>Dikarya</taxon>
        <taxon>Ascomycota</taxon>
        <taxon>Pezizomycotina</taxon>
        <taxon>Orbiliomycetes</taxon>
        <taxon>Orbiliales</taxon>
        <taxon>Orbiliaceae</taxon>
        <taxon>Dactylellina</taxon>
    </lineage>
</organism>
<dbReference type="eggNOG" id="ENOG502STH4">
    <property type="taxonomic scope" value="Eukaryota"/>
</dbReference>
<comment type="caution">
    <text evidence="2">The sequence shown here is derived from an EMBL/GenBank/DDBJ whole genome shotgun (WGS) entry which is preliminary data.</text>
</comment>
<sequence>MPTPQSYKRSVAESIDDGLIRISPSKRPNITAEGVSDCSTDKDQGEFLLRQLGDPEYSDVTVIVGPGKKVYKLHRIIICAKSSFFKACLRHQFLEEQMREIKLPEIDSRSFDIIVDWMYRGSLSTDWIDRKEPSRTKFKQLLQAVDFMGLVNMYLDTNEQVYKLHRVIICSQSQFFKTCLRDGFMEGASREIRLPEIKAGAFEVVVGRMYGEKIPLSWDNSVSDDGLEKLTDIFEAANFLLLEFIQREILVGLTEMFQECKELPAEYNFPGLMALLKALAARLPESLEPEFLDLTYSCLVFYPWRKRISVATVKQFPDALRVAWIVARERLLSLSCRSCANLINKSGTQYCDTCLS</sequence>
<evidence type="ECO:0000313" key="3">
    <source>
        <dbReference type="Proteomes" id="UP000015100"/>
    </source>
</evidence>
<dbReference type="OrthoDB" id="6359816at2759"/>
<dbReference type="CDD" id="cd18186">
    <property type="entry name" value="BTB_POZ_ZBTB_KLHL-like"/>
    <property type="match status" value="2"/>
</dbReference>
<dbReference type="SUPFAM" id="SSF54695">
    <property type="entry name" value="POZ domain"/>
    <property type="match status" value="2"/>
</dbReference>
<keyword evidence="3" id="KW-1185">Reference proteome</keyword>
<dbReference type="InterPro" id="IPR011333">
    <property type="entry name" value="SKP1/BTB/POZ_sf"/>
</dbReference>
<evidence type="ECO:0000313" key="2">
    <source>
        <dbReference type="EMBL" id="EPS45875.1"/>
    </source>
</evidence>
<dbReference type="Gene3D" id="3.30.710.10">
    <property type="entry name" value="Potassium Channel Kv1.1, Chain A"/>
    <property type="match status" value="2"/>
</dbReference>
<dbReference type="Proteomes" id="UP000015100">
    <property type="component" value="Unassembled WGS sequence"/>
</dbReference>
<reference evidence="3" key="2">
    <citation type="submission" date="2013-04" db="EMBL/GenBank/DDBJ databases">
        <title>Genomic mechanisms accounting for the adaptation to parasitism in nematode-trapping fungi.</title>
        <authorList>
            <person name="Ahren D.G."/>
        </authorList>
    </citation>
    <scope>NUCLEOTIDE SEQUENCE [LARGE SCALE GENOMIC DNA]</scope>
    <source>
        <strain evidence="3">CBS 200.50</strain>
    </source>
</reference>
<dbReference type="AlphaFoldDB" id="S8ASC8"/>
<dbReference type="SMART" id="SM00225">
    <property type="entry name" value="BTB"/>
    <property type="match status" value="2"/>
</dbReference>
<evidence type="ECO:0000259" key="1">
    <source>
        <dbReference type="PROSITE" id="PS50097"/>
    </source>
</evidence>
<dbReference type="PANTHER" id="PTHR47843">
    <property type="entry name" value="BTB DOMAIN-CONTAINING PROTEIN-RELATED"/>
    <property type="match status" value="1"/>
</dbReference>
<dbReference type="InterPro" id="IPR000210">
    <property type="entry name" value="BTB/POZ_dom"/>
</dbReference>
<reference evidence="2 3" key="1">
    <citation type="journal article" date="2013" name="PLoS Genet.">
        <title>Genomic mechanisms accounting for the adaptation to parasitism in nematode-trapping fungi.</title>
        <authorList>
            <person name="Meerupati T."/>
            <person name="Andersson K.M."/>
            <person name="Friman E."/>
            <person name="Kumar D."/>
            <person name="Tunlid A."/>
            <person name="Ahren D."/>
        </authorList>
    </citation>
    <scope>NUCLEOTIDE SEQUENCE [LARGE SCALE GENOMIC DNA]</scope>
    <source>
        <strain evidence="2 3">CBS 200.50</strain>
    </source>
</reference>
<dbReference type="Pfam" id="PF00651">
    <property type="entry name" value="BTB"/>
    <property type="match status" value="2"/>
</dbReference>
<gene>
    <name evidence="2" type="ORF">H072_184</name>
</gene>
<dbReference type="HOGENOM" id="CLU_778488_0_0_1"/>